<gene>
    <name evidence="10" type="ORF">Bealeia1_01072</name>
</gene>
<organism evidence="10 11">
    <name type="scientific">Candidatus Bealeia paramacronuclearis</name>
    <dbReference type="NCBI Taxonomy" id="1921001"/>
    <lineage>
        <taxon>Bacteria</taxon>
        <taxon>Pseudomonadati</taxon>
        <taxon>Pseudomonadota</taxon>
        <taxon>Alphaproteobacteria</taxon>
        <taxon>Holosporales</taxon>
        <taxon>Holosporaceae</taxon>
        <taxon>Candidatus Bealeia</taxon>
    </lineage>
</organism>
<dbReference type="InterPro" id="IPR025857">
    <property type="entry name" value="MacB_PCD"/>
</dbReference>
<protein>
    <submittedName>
        <fullName evidence="10">ABC transporter permease</fullName>
    </submittedName>
</protein>
<keyword evidence="4 7" id="KW-0812">Transmembrane</keyword>
<name>A0ABZ2C5E2_9PROT</name>
<dbReference type="Pfam" id="PF12704">
    <property type="entry name" value="MacB_PCD"/>
    <property type="match status" value="1"/>
</dbReference>
<evidence type="ECO:0000256" key="6">
    <source>
        <dbReference type="ARBA" id="ARBA00023136"/>
    </source>
</evidence>
<comment type="subcellular location">
    <subcellularLocation>
        <location evidence="1">Cell membrane</location>
        <topology evidence="1">Multi-pass membrane protein</topology>
    </subcellularLocation>
</comment>
<evidence type="ECO:0000256" key="1">
    <source>
        <dbReference type="ARBA" id="ARBA00004651"/>
    </source>
</evidence>
<dbReference type="PANTHER" id="PTHR43738">
    <property type="entry name" value="ABC TRANSPORTER, MEMBRANE PROTEIN"/>
    <property type="match status" value="1"/>
</dbReference>
<dbReference type="InterPro" id="IPR051125">
    <property type="entry name" value="ABC-4/HrtB_transporter"/>
</dbReference>
<evidence type="ECO:0000256" key="3">
    <source>
        <dbReference type="ARBA" id="ARBA00022475"/>
    </source>
</evidence>
<accession>A0ABZ2C5E2</accession>
<reference evidence="10 11" key="1">
    <citation type="journal article" date="2024" name="Environ. Microbiol.">
        <title>Novel evolutionary insights on the interactions of the Holosporales (Alphaproteobacteria) with eukaryotic hosts from comparative genomics.</title>
        <authorList>
            <person name="Giovannini M."/>
            <person name="Petroni G."/>
            <person name="Castelli M."/>
        </authorList>
    </citation>
    <scope>NUCLEOTIDE SEQUENCE [LARGE SCALE GENOMIC DNA]</scope>
    <source>
        <strain evidence="10 11">US_Bl 15I1</strain>
    </source>
</reference>
<evidence type="ECO:0000259" key="9">
    <source>
        <dbReference type="Pfam" id="PF12704"/>
    </source>
</evidence>
<feature type="transmembrane region" description="Helical" evidence="7">
    <location>
        <begin position="350"/>
        <end position="372"/>
    </location>
</feature>
<dbReference type="PANTHER" id="PTHR43738:SF1">
    <property type="entry name" value="HEMIN TRANSPORT SYSTEM PERMEASE PROTEIN HRTB-RELATED"/>
    <property type="match status" value="1"/>
</dbReference>
<evidence type="ECO:0000313" key="11">
    <source>
        <dbReference type="Proteomes" id="UP001330434"/>
    </source>
</evidence>
<keyword evidence="11" id="KW-1185">Reference proteome</keyword>
<keyword evidence="5 7" id="KW-1133">Transmembrane helix</keyword>
<evidence type="ECO:0000313" key="10">
    <source>
        <dbReference type="EMBL" id="WVX66883.1"/>
    </source>
</evidence>
<sequence>MFYIAFKMLVGDRGKYLGIILGISFASLIMTQQPAIFSGLMTRTYSFITDLGLPDIWVMDPTVRYVDDGKTMPEKNLYRVASIDGVAWAKPLYKGNIQARLNTGTYQNCNLIGIDDTTLIGAPAQLIQGNIEGLWQADAVIVNEEGANDKLANPPVTSGGPKIPLRVGQEIELNDHRAVVVGIAKSTRTFQSLPVIFTTYSRAKQFVPPQRNLLSYVLVKAKPGQDIDQLVHRIEKQSGLKALPREKFKDSTIDYYFKYTGIPINFGVSVLLGFLVGAIIAGQTFYSFTYENLRYYGVLKAMGVADRTLLLMIVFQSLIVCFIGYGLGIAGTAIFAYFTKNSLLAFRFPWQLMVFSVFGVTVISALAALISIRKVLKLEPAIVFKS</sequence>
<dbReference type="EMBL" id="CP133270">
    <property type="protein sequence ID" value="WVX66883.1"/>
    <property type="molecule type" value="Genomic_DNA"/>
</dbReference>
<dbReference type="InterPro" id="IPR003838">
    <property type="entry name" value="ABC3_permease_C"/>
</dbReference>
<keyword evidence="6 7" id="KW-0472">Membrane</keyword>
<feature type="domain" description="ABC3 transporter permease C-terminal" evidence="8">
    <location>
        <begin position="269"/>
        <end position="380"/>
    </location>
</feature>
<feature type="domain" description="MacB-like periplasmic core" evidence="9">
    <location>
        <begin position="17"/>
        <end position="236"/>
    </location>
</feature>
<dbReference type="Pfam" id="PF02687">
    <property type="entry name" value="FtsX"/>
    <property type="match status" value="1"/>
</dbReference>
<keyword evidence="3" id="KW-1003">Cell membrane</keyword>
<evidence type="ECO:0000256" key="2">
    <source>
        <dbReference type="ARBA" id="ARBA00022448"/>
    </source>
</evidence>
<evidence type="ECO:0000259" key="8">
    <source>
        <dbReference type="Pfam" id="PF02687"/>
    </source>
</evidence>
<keyword evidence="2" id="KW-0813">Transport</keyword>
<dbReference type="Proteomes" id="UP001330434">
    <property type="component" value="Chromosome"/>
</dbReference>
<feature type="transmembrane region" description="Helical" evidence="7">
    <location>
        <begin position="309"/>
        <end position="338"/>
    </location>
</feature>
<evidence type="ECO:0000256" key="4">
    <source>
        <dbReference type="ARBA" id="ARBA00022692"/>
    </source>
</evidence>
<evidence type="ECO:0000256" key="5">
    <source>
        <dbReference type="ARBA" id="ARBA00022989"/>
    </source>
</evidence>
<feature type="transmembrane region" description="Helical" evidence="7">
    <location>
        <begin position="266"/>
        <end position="288"/>
    </location>
</feature>
<proteinExistence type="predicted"/>
<evidence type="ECO:0000256" key="7">
    <source>
        <dbReference type="SAM" id="Phobius"/>
    </source>
</evidence>
<dbReference type="RefSeq" id="WP_331255701.1">
    <property type="nucleotide sequence ID" value="NZ_CP133270.1"/>
</dbReference>